<dbReference type="SUPFAM" id="SSF46689">
    <property type="entry name" value="Homeodomain-like"/>
    <property type="match status" value="1"/>
</dbReference>
<dbReference type="Gene3D" id="1.10.10.60">
    <property type="entry name" value="Homeodomain-like"/>
    <property type="match status" value="1"/>
</dbReference>
<accession>A0A7I7QUE9</accession>
<dbReference type="InterPro" id="IPR009057">
    <property type="entry name" value="Homeodomain-like_sf"/>
</dbReference>
<gene>
    <name evidence="6" type="ORF">MSEDJ_40950</name>
</gene>
<dbReference type="PROSITE" id="PS50977">
    <property type="entry name" value="HTH_TETR_2"/>
    <property type="match status" value="1"/>
</dbReference>
<dbReference type="PRINTS" id="PR00455">
    <property type="entry name" value="HTHTETR"/>
</dbReference>
<reference evidence="6 7" key="1">
    <citation type="journal article" date="2019" name="Emerg. Microbes Infect.">
        <title>Comprehensive subspecies identification of 175 nontuberculous mycobacteria species based on 7547 genomic profiles.</title>
        <authorList>
            <person name="Matsumoto Y."/>
            <person name="Kinjo T."/>
            <person name="Motooka D."/>
            <person name="Nabeya D."/>
            <person name="Jung N."/>
            <person name="Uechi K."/>
            <person name="Horii T."/>
            <person name="Iida T."/>
            <person name="Fujita J."/>
            <person name="Nakamura S."/>
        </authorList>
    </citation>
    <scope>NUCLEOTIDE SEQUENCE [LARGE SCALE GENOMIC DNA]</scope>
    <source>
        <strain evidence="6 7">JCM 17899</strain>
    </source>
</reference>
<keyword evidence="1" id="KW-0805">Transcription regulation</keyword>
<feature type="DNA-binding region" description="H-T-H motif" evidence="4">
    <location>
        <begin position="29"/>
        <end position="48"/>
    </location>
</feature>
<dbReference type="RefSeq" id="WP_163799173.1">
    <property type="nucleotide sequence ID" value="NZ_AP022588.1"/>
</dbReference>
<evidence type="ECO:0000256" key="4">
    <source>
        <dbReference type="PROSITE-ProRule" id="PRU00335"/>
    </source>
</evidence>
<dbReference type="KEGG" id="msei:MSEDJ_40950"/>
<evidence type="ECO:0000259" key="5">
    <source>
        <dbReference type="PROSITE" id="PS50977"/>
    </source>
</evidence>
<dbReference type="EMBL" id="AP022588">
    <property type="protein sequence ID" value="BBY29999.1"/>
    <property type="molecule type" value="Genomic_DNA"/>
</dbReference>
<evidence type="ECO:0000313" key="7">
    <source>
        <dbReference type="Proteomes" id="UP000467193"/>
    </source>
</evidence>
<dbReference type="AlphaFoldDB" id="A0A7I7QUE9"/>
<evidence type="ECO:0000256" key="1">
    <source>
        <dbReference type="ARBA" id="ARBA00023015"/>
    </source>
</evidence>
<proteinExistence type="predicted"/>
<organism evidence="6 7">
    <name type="scientific">Mycolicibacterium sediminis</name>
    <dbReference type="NCBI Taxonomy" id="1286180"/>
    <lineage>
        <taxon>Bacteria</taxon>
        <taxon>Bacillati</taxon>
        <taxon>Actinomycetota</taxon>
        <taxon>Actinomycetes</taxon>
        <taxon>Mycobacteriales</taxon>
        <taxon>Mycobacteriaceae</taxon>
        <taxon>Mycolicibacterium</taxon>
    </lineage>
</organism>
<protein>
    <recommendedName>
        <fullName evidence="5">HTH tetR-type domain-containing protein</fullName>
    </recommendedName>
</protein>
<feature type="domain" description="HTH tetR-type" evidence="5">
    <location>
        <begin position="6"/>
        <end position="66"/>
    </location>
</feature>
<keyword evidence="3" id="KW-0804">Transcription</keyword>
<dbReference type="GO" id="GO:0003677">
    <property type="term" value="F:DNA binding"/>
    <property type="evidence" value="ECO:0007669"/>
    <property type="project" value="UniProtKB-UniRule"/>
</dbReference>
<evidence type="ECO:0000256" key="2">
    <source>
        <dbReference type="ARBA" id="ARBA00023125"/>
    </source>
</evidence>
<sequence length="125" mass="13530">MGRPRRFDEAGAVEAASAVFRRGGYAAASIDHLVEATGMHRGSLYNVFGSKHGLFLRVLDAAEAPDADPAERLDVLMVALLELAAVDRRVCDRVTGIISENDVTAQQLGERLLARAISHDEKESK</sequence>
<name>A0A7I7QUE9_9MYCO</name>
<dbReference type="PANTHER" id="PTHR47506">
    <property type="entry name" value="TRANSCRIPTIONAL REGULATORY PROTEIN"/>
    <property type="match status" value="1"/>
</dbReference>
<evidence type="ECO:0000313" key="6">
    <source>
        <dbReference type="EMBL" id="BBY29999.1"/>
    </source>
</evidence>
<keyword evidence="2 4" id="KW-0238">DNA-binding</keyword>
<evidence type="ECO:0000256" key="3">
    <source>
        <dbReference type="ARBA" id="ARBA00023163"/>
    </source>
</evidence>
<dbReference type="PANTHER" id="PTHR47506:SF1">
    <property type="entry name" value="HTH-TYPE TRANSCRIPTIONAL REGULATOR YJDC"/>
    <property type="match status" value="1"/>
</dbReference>
<dbReference type="Proteomes" id="UP000467193">
    <property type="component" value="Chromosome"/>
</dbReference>
<keyword evidence="7" id="KW-1185">Reference proteome</keyword>
<dbReference type="Pfam" id="PF00440">
    <property type="entry name" value="TetR_N"/>
    <property type="match status" value="1"/>
</dbReference>
<dbReference type="InterPro" id="IPR001647">
    <property type="entry name" value="HTH_TetR"/>
</dbReference>